<reference evidence="2" key="1">
    <citation type="journal article" date="2021" name="Nat. Commun.">
        <title>Genetic determinants of endophytism in the Arabidopsis root mycobiome.</title>
        <authorList>
            <person name="Mesny F."/>
            <person name="Miyauchi S."/>
            <person name="Thiergart T."/>
            <person name="Pickel B."/>
            <person name="Atanasova L."/>
            <person name="Karlsson M."/>
            <person name="Huettel B."/>
            <person name="Barry K.W."/>
            <person name="Haridas S."/>
            <person name="Chen C."/>
            <person name="Bauer D."/>
            <person name="Andreopoulos W."/>
            <person name="Pangilinan J."/>
            <person name="LaButti K."/>
            <person name="Riley R."/>
            <person name="Lipzen A."/>
            <person name="Clum A."/>
            <person name="Drula E."/>
            <person name="Henrissat B."/>
            <person name="Kohler A."/>
            <person name="Grigoriev I.V."/>
            <person name="Martin F.M."/>
            <person name="Hacquard S."/>
        </authorList>
    </citation>
    <scope>NUCLEOTIDE SEQUENCE</scope>
    <source>
        <strain evidence="2">MPI-CAGE-AT-0147</strain>
    </source>
</reference>
<feature type="region of interest" description="Disordered" evidence="1">
    <location>
        <begin position="1"/>
        <end position="25"/>
    </location>
</feature>
<gene>
    <name evidence="2" type="ORF">EDB81DRAFT_899359</name>
</gene>
<sequence length="547" mass="62038">MGRPSKHNRKRKGPQNPLPPVPLDTWSDDDIFQQAGIPKIEFYAAVALFARVIKTCDWVTNQEHHEESKFPEGQLLDQVALLFARAKEAPGDNVPKSDQCPSSSITNVAATSMINDSEKNTITIFIAKNGGPQAFDEFSDEEFATKLAKWYNEMHMSSPPTDPRQDTMWKDLQKFCFWRQRFYIQQVEKEFLKLETSSGPSFTMKQFPSVPFVEEKVKQQFQKDCVHARKLISWLTEAGGYRKLVNDKELQHQYVNRICFEDKERWGSIKYRGGLGLGVSSASTVDLSKRLARVVNYFRLLKTCLAVWKSCMKFRVLFPDRTLSFKLLPGPAGDKILGRLIANCLLGKHSINSAVNDEIPTLGRYFKERSFERYVHCEIQLLRFHADKEFGTVEPYRYIGCRYSMRNTHGRVIDACAFPVESENGARAVAACLKQAFDEINNKMTTWDGRLLPLISQTEGASSQPLEDLLRGFARVHDLALESSSMSLDEDVEEGPYTDSEEGGLADSDLFVPDGSDYPMMPMDDIDAPKSGEGRPWIPGFIEADES</sequence>
<evidence type="ECO:0000256" key="1">
    <source>
        <dbReference type="SAM" id="MobiDB-lite"/>
    </source>
</evidence>
<name>A0A9P9EQ79_9HYPO</name>
<feature type="compositionally biased region" description="Basic residues" evidence="1">
    <location>
        <begin position="1"/>
        <end position="13"/>
    </location>
</feature>
<keyword evidence="3" id="KW-1185">Reference proteome</keyword>
<protein>
    <submittedName>
        <fullName evidence="2">Uncharacterized protein</fullName>
    </submittedName>
</protein>
<evidence type="ECO:0000313" key="3">
    <source>
        <dbReference type="Proteomes" id="UP000738349"/>
    </source>
</evidence>
<feature type="non-terminal residue" evidence="2">
    <location>
        <position position="1"/>
    </location>
</feature>
<feature type="compositionally biased region" description="Acidic residues" evidence="1">
    <location>
        <begin position="488"/>
        <end position="504"/>
    </location>
</feature>
<evidence type="ECO:0000313" key="2">
    <source>
        <dbReference type="EMBL" id="KAH7141931.1"/>
    </source>
</evidence>
<dbReference type="EMBL" id="JAGMUV010000010">
    <property type="protein sequence ID" value="KAH7141931.1"/>
    <property type="molecule type" value="Genomic_DNA"/>
</dbReference>
<feature type="region of interest" description="Disordered" evidence="1">
    <location>
        <begin position="485"/>
        <end position="547"/>
    </location>
</feature>
<comment type="caution">
    <text evidence="2">The sequence shown here is derived from an EMBL/GenBank/DDBJ whole genome shotgun (WGS) entry which is preliminary data.</text>
</comment>
<dbReference type="AlphaFoldDB" id="A0A9P9EQ79"/>
<organism evidence="2 3">
    <name type="scientific">Dactylonectria macrodidyma</name>
    <dbReference type="NCBI Taxonomy" id="307937"/>
    <lineage>
        <taxon>Eukaryota</taxon>
        <taxon>Fungi</taxon>
        <taxon>Dikarya</taxon>
        <taxon>Ascomycota</taxon>
        <taxon>Pezizomycotina</taxon>
        <taxon>Sordariomycetes</taxon>
        <taxon>Hypocreomycetidae</taxon>
        <taxon>Hypocreales</taxon>
        <taxon>Nectriaceae</taxon>
        <taxon>Dactylonectria</taxon>
    </lineage>
</organism>
<accession>A0A9P9EQ79</accession>
<dbReference type="Proteomes" id="UP000738349">
    <property type="component" value="Unassembled WGS sequence"/>
</dbReference>
<proteinExistence type="predicted"/>
<dbReference type="OrthoDB" id="4851849at2759"/>